<accession>A0A239H4D3</accession>
<keyword evidence="3" id="KW-0378">Hydrolase</keyword>
<dbReference type="PIRSF" id="PIRSF001112">
    <property type="entry name" value="Epoxide_hydrolase"/>
    <property type="match status" value="1"/>
</dbReference>
<sequence>MDFEPFELHIPTNELDDLRRRLVETRWPEPLPGDTWDTGVPTAYLRRLAEAWTTEYDWQAREARLNAYPQFVTRIDGTRIHFIHVRSPHDDALPLVLTHGWPGSIFEFLDIIDSLTDPSDSAQAFHVVIPSLPGFTLSGPTPEPWDTDRIAAAWVTLMDGLGYREFGVQGGDIGAAVSPAVARIAPDRVVGVHLNGSHVFVPSDAVDEDTKNSLSELERDRLRRIAEFMEKEFGYIAVQSTRPQTLAYGLTDSPVGQLAWMVDKFKAWTWPFDALPEDVLGVDRLLDHVSLYWFTRTAGTSAYTGYATEAWGTAPNPSGVPTAFVQFAHDVGIRRFEEQQNDVRHWTDVDRGGHFAAMEEPAVLVDDMRRFFAEVTVGHSAGPTPDAGIKTQPYG</sequence>
<dbReference type="InterPro" id="IPR029058">
    <property type="entry name" value="AB_hydrolase_fold"/>
</dbReference>
<name>A0A239H4D3_9NOCA</name>
<comment type="similarity">
    <text evidence="1">Belongs to the peptidase S33 family.</text>
</comment>
<proteinExistence type="inferred from homology"/>
<feature type="domain" description="Epoxide hydrolase N-terminal" evidence="4">
    <location>
        <begin position="4"/>
        <end position="108"/>
    </location>
</feature>
<evidence type="ECO:0000256" key="3">
    <source>
        <dbReference type="ARBA" id="ARBA00022801"/>
    </source>
</evidence>
<dbReference type="PANTHER" id="PTHR21661:SF35">
    <property type="entry name" value="EPOXIDE HYDROLASE"/>
    <property type="match status" value="1"/>
</dbReference>
<dbReference type="InterPro" id="IPR000639">
    <property type="entry name" value="Epox_hydrolase-like"/>
</dbReference>
<gene>
    <name evidence="5" type="ORF">SAMN05421642_10563</name>
</gene>
<dbReference type="Proteomes" id="UP000198327">
    <property type="component" value="Unassembled WGS sequence"/>
</dbReference>
<evidence type="ECO:0000256" key="2">
    <source>
        <dbReference type="ARBA" id="ARBA00022797"/>
    </source>
</evidence>
<dbReference type="InterPro" id="IPR010497">
    <property type="entry name" value="Epoxide_hydro_N"/>
</dbReference>
<dbReference type="EMBL" id="FZOW01000005">
    <property type="protein sequence ID" value="SNS75673.1"/>
    <property type="molecule type" value="Genomic_DNA"/>
</dbReference>
<dbReference type="InterPro" id="IPR016292">
    <property type="entry name" value="Epoxide_hydrolase"/>
</dbReference>
<keyword evidence="6" id="KW-1185">Reference proteome</keyword>
<evidence type="ECO:0000256" key="1">
    <source>
        <dbReference type="ARBA" id="ARBA00010088"/>
    </source>
</evidence>
<reference evidence="6" key="1">
    <citation type="submission" date="2017-06" db="EMBL/GenBank/DDBJ databases">
        <authorList>
            <person name="Varghese N."/>
            <person name="Submissions S."/>
        </authorList>
    </citation>
    <scope>NUCLEOTIDE SEQUENCE [LARGE SCALE GENOMIC DNA]</scope>
    <source>
        <strain evidence="6">JCM 23211</strain>
    </source>
</reference>
<evidence type="ECO:0000313" key="6">
    <source>
        <dbReference type="Proteomes" id="UP000198327"/>
    </source>
</evidence>
<dbReference type="PRINTS" id="PR00412">
    <property type="entry name" value="EPOXHYDRLASE"/>
</dbReference>
<dbReference type="RefSeq" id="WP_089245632.1">
    <property type="nucleotide sequence ID" value="NZ_FZOW01000005.1"/>
</dbReference>
<dbReference type="Pfam" id="PF06441">
    <property type="entry name" value="EHN"/>
    <property type="match status" value="1"/>
</dbReference>
<dbReference type="Gene3D" id="3.40.50.1820">
    <property type="entry name" value="alpha/beta hydrolase"/>
    <property type="match status" value="1"/>
</dbReference>
<evidence type="ECO:0000259" key="4">
    <source>
        <dbReference type="Pfam" id="PF06441"/>
    </source>
</evidence>
<dbReference type="GO" id="GO:0004301">
    <property type="term" value="F:epoxide hydrolase activity"/>
    <property type="evidence" value="ECO:0007669"/>
    <property type="project" value="TreeGrafter"/>
</dbReference>
<dbReference type="SUPFAM" id="SSF53474">
    <property type="entry name" value="alpha/beta-Hydrolases"/>
    <property type="match status" value="1"/>
</dbReference>
<evidence type="ECO:0000313" key="5">
    <source>
        <dbReference type="EMBL" id="SNS75673.1"/>
    </source>
</evidence>
<dbReference type="PANTHER" id="PTHR21661">
    <property type="entry name" value="EPOXIDE HYDROLASE 1-RELATED"/>
    <property type="match status" value="1"/>
</dbReference>
<keyword evidence="2" id="KW-0058">Aromatic hydrocarbons catabolism</keyword>
<organism evidence="5 6">
    <name type="scientific">Rhodococcoides kyotonense</name>
    <dbReference type="NCBI Taxonomy" id="398843"/>
    <lineage>
        <taxon>Bacteria</taxon>
        <taxon>Bacillati</taxon>
        <taxon>Actinomycetota</taxon>
        <taxon>Actinomycetes</taxon>
        <taxon>Mycobacteriales</taxon>
        <taxon>Nocardiaceae</taxon>
        <taxon>Rhodococcoides</taxon>
    </lineage>
</organism>
<dbReference type="GO" id="GO:0097176">
    <property type="term" value="P:epoxide metabolic process"/>
    <property type="evidence" value="ECO:0007669"/>
    <property type="project" value="TreeGrafter"/>
</dbReference>
<protein>
    <submittedName>
        <fullName evidence="5">Pimeloyl-ACP methyl ester carboxylesterase</fullName>
    </submittedName>
</protein>
<dbReference type="AlphaFoldDB" id="A0A239H4D3"/>
<dbReference type="OrthoDB" id="4654311at2"/>